<dbReference type="InterPro" id="IPR036721">
    <property type="entry name" value="RCK_C_sf"/>
</dbReference>
<feature type="domain" description="RCK C-terminal" evidence="8">
    <location>
        <begin position="372"/>
        <end position="453"/>
    </location>
</feature>
<dbReference type="InterPro" id="IPR036291">
    <property type="entry name" value="NAD(P)-bd_dom_sf"/>
</dbReference>
<dbReference type="Proteomes" id="UP000199495">
    <property type="component" value="Unassembled WGS sequence"/>
</dbReference>
<gene>
    <name evidence="9" type="ORF">SAMN04487974_1087</name>
</gene>
<evidence type="ECO:0000256" key="1">
    <source>
        <dbReference type="ARBA" id="ARBA00017378"/>
    </source>
</evidence>
<dbReference type="NCBIfam" id="NF007039">
    <property type="entry name" value="PRK09496.3-2"/>
    <property type="match status" value="1"/>
</dbReference>
<evidence type="ECO:0000256" key="5">
    <source>
        <dbReference type="ARBA" id="ARBA00023027"/>
    </source>
</evidence>
<dbReference type="NCBIfam" id="NF007032">
    <property type="entry name" value="PRK09496.1-4"/>
    <property type="match status" value="1"/>
</dbReference>
<dbReference type="PROSITE" id="PS51201">
    <property type="entry name" value="RCK_N"/>
    <property type="match status" value="2"/>
</dbReference>
<keyword evidence="3" id="KW-0633">Potassium transport</keyword>
<keyword evidence="2" id="KW-0813">Transport</keyword>
<dbReference type="Pfam" id="PF02254">
    <property type="entry name" value="TrkA_N"/>
    <property type="match status" value="2"/>
</dbReference>
<dbReference type="OrthoDB" id="9775180at2"/>
<dbReference type="EMBL" id="FNCS01000008">
    <property type="protein sequence ID" value="SDG77364.1"/>
    <property type="molecule type" value="Genomic_DNA"/>
</dbReference>
<evidence type="ECO:0000256" key="6">
    <source>
        <dbReference type="ARBA" id="ARBA00023065"/>
    </source>
</evidence>
<keyword evidence="10" id="KW-1185">Reference proteome</keyword>
<feature type="domain" description="RCK N-terminal" evidence="7">
    <location>
        <begin position="1"/>
        <end position="124"/>
    </location>
</feature>
<feature type="domain" description="RCK N-terminal" evidence="7">
    <location>
        <begin position="233"/>
        <end position="352"/>
    </location>
</feature>
<dbReference type="PANTHER" id="PTHR43833:SF5">
    <property type="entry name" value="TRK SYSTEM POTASSIUM UPTAKE PROTEIN TRKA"/>
    <property type="match status" value="1"/>
</dbReference>
<dbReference type="NCBIfam" id="NF007031">
    <property type="entry name" value="PRK09496.1-2"/>
    <property type="match status" value="1"/>
</dbReference>
<evidence type="ECO:0000259" key="8">
    <source>
        <dbReference type="PROSITE" id="PS51202"/>
    </source>
</evidence>
<dbReference type="InterPro" id="IPR003148">
    <property type="entry name" value="RCK_N"/>
</dbReference>
<dbReference type="InterPro" id="IPR050721">
    <property type="entry name" value="Trk_Ktr_HKT_K-transport"/>
</dbReference>
<sequence>MRVIICGAGQVGYGIAERLSAEGNEVTVIDNNPTLVQRVRDTLDARGLHGHGSYPDVLAQAGARDADMLIAVTQVDEVNMTACQVAHSIFEVPTRIARIRSQSYLNPEWSNLFSRDHLPIDVIISPEMEVGELILQRMAHPGANEIVTFEDEKVVVVEVNVTEDCAVIDTPLRHLTDLFPNLNATVMGVRRNGEMRVIHSHEQMIAGDQAVVAVSRDQVNRVLGLFGRNEAPPSRVVIAGAGNVGRYVARRIEETDPSVSVRIIESHRENAQRAAETMKHSIVVFGDALAQDIMREVDVRDAHMFLGLTNDDKTNILSCVIASEMGCRANIALVNQSQYPRIARRLGVDAFINPRAITVSKVLRHVRRGRIRGVYSLGNGAAELLEAEALETSTLVGKPLREFKLPDGVRIGAIVRGSETIMPTGDTVVRAGDFVIVFALAANLRQVEQMFRVSIDFF</sequence>
<evidence type="ECO:0000313" key="9">
    <source>
        <dbReference type="EMBL" id="SDG77364.1"/>
    </source>
</evidence>
<organism evidence="9 10">
    <name type="scientific">Pelagibacterium luteolum</name>
    <dbReference type="NCBI Taxonomy" id="440168"/>
    <lineage>
        <taxon>Bacteria</taxon>
        <taxon>Pseudomonadati</taxon>
        <taxon>Pseudomonadota</taxon>
        <taxon>Alphaproteobacteria</taxon>
        <taxon>Hyphomicrobiales</taxon>
        <taxon>Devosiaceae</taxon>
        <taxon>Pelagibacterium</taxon>
    </lineage>
</organism>
<feature type="domain" description="RCK C-terminal" evidence="8">
    <location>
        <begin position="144"/>
        <end position="228"/>
    </location>
</feature>
<dbReference type="SUPFAM" id="SSF51735">
    <property type="entry name" value="NAD(P)-binding Rossmann-fold domains"/>
    <property type="match status" value="2"/>
</dbReference>
<reference evidence="9 10" key="1">
    <citation type="submission" date="2016-10" db="EMBL/GenBank/DDBJ databases">
        <authorList>
            <person name="de Groot N.N."/>
        </authorList>
    </citation>
    <scope>NUCLEOTIDE SEQUENCE [LARGE SCALE GENOMIC DNA]</scope>
    <source>
        <strain evidence="9 10">CGMCC 1.10267</strain>
    </source>
</reference>
<dbReference type="InterPro" id="IPR006036">
    <property type="entry name" value="K_uptake_TrkA"/>
</dbReference>
<dbReference type="AlphaFoldDB" id="A0A1G7WZL5"/>
<dbReference type="STRING" id="440168.SAMN04487974_1087"/>
<keyword evidence="5" id="KW-0520">NAD</keyword>
<dbReference type="RefSeq" id="WP_090597085.1">
    <property type="nucleotide sequence ID" value="NZ_FNCS01000008.1"/>
</dbReference>
<dbReference type="SUPFAM" id="SSF116726">
    <property type="entry name" value="TrkA C-terminal domain-like"/>
    <property type="match status" value="2"/>
</dbReference>
<dbReference type="InterPro" id="IPR006037">
    <property type="entry name" value="RCK_C"/>
</dbReference>
<keyword evidence="6" id="KW-0406">Ion transport</keyword>
<dbReference type="Gene3D" id="3.40.50.720">
    <property type="entry name" value="NAD(P)-binding Rossmann-like Domain"/>
    <property type="match status" value="2"/>
</dbReference>
<proteinExistence type="predicted"/>
<dbReference type="NCBIfam" id="NF007030">
    <property type="entry name" value="PRK09496.1-1"/>
    <property type="match status" value="1"/>
</dbReference>
<evidence type="ECO:0000313" key="10">
    <source>
        <dbReference type="Proteomes" id="UP000199495"/>
    </source>
</evidence>
<dbReference type="PRINTS" id="PR00335">
    <property type="entry name" value="KUPTAKETRKA"/>
</dbReference>
<dbReference type="Gene3D" id="3.30.70.1450">
    <property type="entry name" value="Regulator of K+ conductance, C-terminal domain"/>
    <property type="match status" value="2"/>
</dbReference>
<accession>A0A1G7WZL5</accession>
<dbReference type="PANTHER" id="PTHR43833">
    <property type="entry name" value="POTASSIUM CHANNEL PROTEIN 2-RELATED-RELATED"/>
    <property type="match status" value="1"/>
</dbReference>
<keyword evidence="4" id="KW-0630">Potassium</keyword>
<evidence type="ECO:0000256" key="3">
    <source>
        <dbReference type="ARBA" id="ARBA00022538"/>
    </source>
</evidence>
<dbReference type="GO" id="GO:0015079">
    <property type="term" value="F:potassium ion transmembrane transporter activity"/>
    <property type="evidence" value="ECO:0007669"/>
    <property type="project" value="InterPro"/>
</dbReference>
<dbReference type="GO" id="GO:0005886">
    <property type="term" value="C:plasma membrane"/>
    <property type="evidence" value="ECO:0007669"/>
    <property type="project" value="InterPro"/>
</dbReference>
<protein>
    <recommendedName>
        <fullName evidence="1">Trk system potassium uptake protein TrkA</fullName>
    </recommendedName>
</protein>
<evidence type="ECO:0000256" key="4">
    <source>
        <dbReference type="ARBA" id="ARBA00022958"/>
    </source>
</evidence>
<dbReference type="PROSITE" id="PS51202">
    <property type="entry name" value="RCK_C"/>
    <property type="match status" value="2"/>
</dbReference>
<evidence type="ECO:0000256" key="2">
    <source>
        <dbReference type="ARBA" id="ARBA00022448"/>
    </source>
</evidence>
<name>A0A1G7WZL5_9HYPH</name>
<dbReference type="Pfam" id="PF02080">
    <property type="entry name" value="TrkA_C"/>
    <property type="match status" value="2"/>
</dbReference>
<evidence type="ECO:0000259" key="7">
    <source>
        <dbReference type="PROSITE" id="PS51201"/>
    </source>
</evidence>